<gene>
    <name evidence="8" type="ORF">SBRY_10347</name>
</gene>
<proteinExistence type="inferred from homology"/>
<keyword evidence="9" id="KW-1185">Reference proteome</keyword>
<evidence type="ECO:0000313" key="9">
    <source>
        <dbReference type="Proteomes" id="UP001153328"/>
    </source>
</evidence>
<dbReference type="Gene3D" id="1.10.10.10">
    <property type="entry name" value="Winged helix-like DNA-binding domain superfamily/Winged helix DNA-binding domain"/>
    <property type="match status" value="1"/>
</dbReference>
<dbReference type="GO" id="GO:0006352">
    <property type="term" value="P:DNA-templated transcription initiation"/>
    <property type="evidence" value="ECO:0007669"/>
    <property type="project" value="InterPro"/>
</dbReference>
<dbReference type="GO" id="GO:0016987">
    <property type="term" value="F:sigma factor activity"/>
    <property type="evidence" value="ECO:0007669"/>
    <property type="project" value="UniProtKB-KW"/>
</dbReference>
<comment type="caution">
    <text evidence="8">The sequence shown here is derived from an EMBL/GenBank/DDBJ whole genome shotgun (WGS) entry which is preliminary data.</text>
</comment>
<feature type="region of interest" description="Disordered" evidence="6">
    <location>
        <begin position="233"/>
        <end position="259"/>
    </location>
</feature>
<evidence type="ECO:0000256" key="6">
    <source>
        <dbReference type="SAM" id="MobiDB-lite"/>
    </source>
</evidence>
<keyword evidence="7" id="KW-0812">Transmembrane</keyword>
<evidence type="ECO:0000256" key="7">
    <source>
        <dbReference type="SAM" id="Phobius"/>
    </source>
</evidence>
<dbReference type="Gene3D" id="1.10.1740.10">
    <property type="match status" value="1"/>
</dbReference>
<comment type="similarity">
    <text evidence="1">Belongs to the sigma-70 factor family. ECF subfamily.</text>
</comment>
<keyword evidence="3" id="KW-0731">Sigma factor</keyword>
<dbReference type="Proteomes" id="UP001153328">
    <property type="component" value="Unassembled WGS sequence"/>
</dbReference>
<keyword evidence="2" id="KW-0805">Transcription regulation</keyword>
<keyword evidence="4" id="KW-0238">DNA-binding</keyword>
<accession>A0A9W4E097</accession>
<dbReference type="InterPro" id="IPR013325">
    <property type="entry name" value="RNA_pol_sigma_r2"/>
</dbReference>
<dbReference type="PANTHER" id="PTHR43133">
    <property type="entry name" value="RNA POLYMERASE ECF-TYPE SIGMA FACTO"/>
    <property type="match status" value="1"/>
</dbReference>
<keyword evidence="5" id="KW-0804">Transcription</keyword>
<dbReference type="InterPro" id="IPR039425">
    <property type="entry name" value="RNA_pol_sigma-70-like"/>
</dbReference>
<dbReference type="InterPro" id="IPR013324">
    <property type="entry name" value="RNA_pol_sigma_r3/r4-like"/>
</dbReference>
<keyword evidence="7" id="KW-1133">Transmembrane helix</keyword>
<evidence type="ECO:0000256" key="3">
    <source>
        <dbReference type="ARBA" id="ARBA00023082"/>
    </source>
</evidence>
<evidence type="ECO:0000256" key="1">
    <source>
        <dbReference type="ARBA" id="ARBA00010641"/>
    </source>
</evidence>
<name>A0A9W4E097_9ACTN</name>
<dbReference type="GO" id="GO:0003677">
    <property type="term" value="F:DNA binding"/>
    <property type="evidence" value="ECO:0007669"/>
    <property type="project" value="UniProtKB-KW"/>
</dbReference>
<protein>
    <submittedName>
        <fullName evidence="8">DNA-directed RNA polymerase specialized sigma subunit, sigma24 family</fullName>
    </submittedName>
</protein>
<dbReference type="EMBL" id="CAJVAX010000001">
    <property type="protein sequence ID" value="CAG7600646.1"/>
    <property type="molecule type" value="Genomic_DNA"/>
</dbReference>
<feature type="transmembrane region" description="Helical" evidence="7">
    <location>
        <begin position="213"/>
        <end position="233"/>
    </location>
</feature>
<feature type="compositionally biased region" description="Low complexity" evidence="6">
    <location>
        <begin position="243"/>
        <end position="259"/>
    </location>
</feature>
<evidence type="ECO:0000256" key="2">
    <source>
        <dbReference type="ARBA" id="ARBA00023015"/>
    </source>
</evidence>
<evidence type="ECO:0000256" key="4">
    <source>
        <dbReference type="ARBA" id="ARBA00023125"/>
    </source>
</evidence>
<dbReference type="SUPFAM" id="SSF88659">
    <property type="entry name" value="Sigma3 and sigma4 domains of RNA polymerase sigma factors"/>
    <property type="match status" value="1"/>
</dbReference>
<dbReference type="SUPFAM" id="SSF88946">
    <property type="entry name" value="Sigma2 domain of RNA polymerase sigma factors"/>
    <property type="match status" value="1"/>
</dbReference>
<sequence>MRVVYRPVAATVLAAGTDGAADPEGAFDALYLHSAGALRRQVAVLTGDRELAARAVRRAFDLAWQRWPEVARDSDPAGWLRAAAHTYAMTPWQRLLRRHRKNRGKDAADRGALAQALVRLHPERRRALLLHDGLGLSLAVTAAEVESSTTAAASRIIGARRQLASAAPDEYDGGDAGPHLTALLAAEPGLPEGEPAPAGMREYSERGVRRRTVGAFAAAGVIVLATTVGVIVGPDHSPRPSHSPAQQQVQQPAVPSAGG</sequence>
<dbReference type="InterPro" id="IPR036388">
    <property type="entry name" value="WH-like_DNA-bd_sf"/>
</dbReference>
<reference evidence="8" key="1">
    <citation type="submission" date="2021-06" db="EMBL/GenBank/DDBJ databases">
        <authorList>
            <person name="Arsene-Ploetze F."/>
        </authorList>
    </citation>
    <scope>NUCLEOTIDE SEQUENCE</scope>
    <source>
        <strain evidence="8">SBRY1</strain>
    </source>
</reference>
<evidence type="ECO:0000313" key="8">
    <source>
        <dbReference type="EMBL" id="CAG7600646.1"/>
    </source>
</evidence>
<organism evidence="8 9">
    <name type="scientific">Actinacidiphila bryophytorum</name>
    <dbReference type="NCBI Taxonomy" id="1436133"/>
    <lineage>
        <taxon>Bacteria</taxon>
        <taxon>Bacillati</taxon>
        <taxon>Actinomycetota</taxon>
        <taxon>Actinomycetes</taxon>
        <taxon>Kitasatosporales</taxon>
        <taxon>Streptomycetaceae</taxon>
        <taxon>Actinacidiphila</taxon>
    </lineage>
</organism>
<evidence type="ECO:0000256" key="5">
    <source>
        <dbReference type="ARBA" id="ARBA00023163"/>
    </source>
</evidence>
<dbReference type="PANTHER" id="PTHR43133:SF8">
    <property type="entry name" value="RNA POLYMERASE SIGMA FACTOR HI_1459-RELATED"/>
    <property type="match status" value="1"/>
</dbReference>
<keyword evidence="8" id="KW-0240">DNA-directed RNA polymerase</keyword>
<dbReference type="GO" id="GO:0000428">
    <property type="term" value="C:DNA-directed RNA polymerase complex"/>
    <property type="evidence" value="ECO:0007669"/>
    <property type="project" value="UniProtKB-KW"/>
</dbReference>
<keyword evidence="7" id="KW-0472">Membrane</keyword>
<dbReference type="AlphaFoldDB" id="A0A9W4E097"/>